<proteinExistence type="predicted"/>
<dbReference type="PANTHER" id="PTHR30093">
    <property type="entry name" value="GENERAL SECRETION PATHWAY PROTEIN G"/>
    <property type="match status" value="1"/>
</dbReference>
<dbReference type="EMBL" id="CP071503">
    <property type="protein sequence ID" value="QSX35416.1"/>
    <property type="molecule type" value="Genomic_DNA"/>
</dbReference>
<dbReference type="PRINTS" id="PR00813">
    <property type="entry name" value="BCTERIALGSPG"/>
</dbReference>
<dbReference type="NCBIfam" id="TIGR02532">
    <property type="entry name" value="IV_pilin_GFxxxE"/>
    <property type="match status" value="1"/>
</dbReference>
<keyword evidence="2" id="KW-0472">Membrane</keyword>
<evidence type="ECO:0000256" key="1">
    <source>
        <dbReference type="ARBA" id="ARBA00022481"/>
    </source>
</evidence>
<dbReference type="Pfam" id="PF16732">
    <property type="entry name" value="ComP_DUS"/>
    <property type="match status" value="1"/>
</dbReference>
<dbReference type="InterPro" id="IPR012902">
    <property type="entry name" value="N_methyl_site"/>
</dbReference>
<dbReference type="InterPro" id="IPR045584">
    <property type="entry name" value="Pilin-like"/>
</dbReference>
<organism evidence="3 4">
    <name type="scientific">Shewanella avicenniae</name>
    <dbReference type="NCBI Taxonomy" id="2814294"/>
    <lineage>
        <taxon>Bacteria</taxon>
        <taxon>Pseudomonadati</taxon>
        <taxon>Pseudomonadota</taxon>
        <taxon>Gammaproteobacteria</taxon>
        <taxon>Alteromonadales</taxon>
        <taxon>Shewanellaceae</taxon>
        <taxon>Shewanella</taxon>
    </lineage>
</organism>
<evidence type="ECO:0000313" key="4">
    <source>
        <dbReference type="Proteomes" id="UP000662770"/>
    </source>
</evidence>
<reference evidence="3 4" key="1">
    <citation type="submission" date="2021-03" db="EMBL/GenBank/DDBJ databases">
        <title>Novel species identification of genus Shewanella.</title>
        <authorList>
            <person name="Liu G."/>
            <person name="Zhang Q."/>
        </authorList>
    </citation>
    <scope>NUCLEOTIDE SEQUENCE [LARGE SCALE GENOMIC DNA]</scope>
    <source>
        <strain evidence="3 4">FJAT-51800</strain>
    </source>
</reference>
<dbReference type="Pfam" id="PF07963">
    <property type="entry name" value="N_methyl"/>
    <property type="match status" value="1"/>
</dbReference>
<keyword evidence="1" id="KW-0488">Methylation</keyword>
<keyword evidence="2" id="KW-0812">Transmembrane</keyword>
<keyword evidence="4" id="KW-1185">Reference proteome</keyword>
<sequence>MVKKASGFTLIEVMIVVVIIGILASIAYPSYIDFVTRSNRAEAHAALMKVANLQEQYYLDNRKYTSSMSDIGVPVSTASNYYEISTTVASGGFTTFAKVVSSSVQKRDTQCQEMSINDKGEKKPSECW</sequence>
<accession>A0ABX7QV68</accession>
<keyword evidence="2" id="KW-1133">Transmembrane helix</keyword>
<dbReference type="PANTHER" id="PTHR30093:SF47">
    <property type="entry name" value="TYPE IV PILUS NON-CORE MINOR PILIN PILE"/>
    <property type="match status" value="1"/>
</dbReference>
<dbReference type="InterPro" id="IPR031982">
    <property type="entry name" value="PilE-like"/>
</dbReference>
<dbReference type="Gene3D" id="3.30.700.10">
    <property type="entry name" value="Glycoprotein, Type 4 Pilin"/>
    <property type="match status" value="1"/>
</dbReference>
<feature type="transmembrane region" description="Helical" evidence="2">
    <location>
        <begin position="7"/>
        <end position="28"/>
    </location>
</feature>
<protein>
    <submittedName>
        <fullName evidence="3">Prepilin-type N-terminal cleavage/methylation domain-containing protein</fullName>
    </submittedName>
</protein>
<dbReference type="InterPro" id="IPR000983">
    <property type="entry name" value="Bac_GSPG_pilin"/>
</dbReference>
<name>A0ABX7QV68_9GAMM</name>
<dbReference type="SUPFAM" id="SSF54523">
    <property type="entry name" value="Pili subunits"/>
    <property type="match status" value="1"/>
</dbReference>
<evidence type="ECO:0000256" key="2">
    <source>
        <dbReference type="SAM" id="Phobius"/>
    </source>
</evidence>
<dbReference type="PROSITE" id="PS00409">
    <property type="entry name" value="PROKAR_NTER_METHYL"/>
    <property type="match status" value="1"/>
</dbReference>
<gene>
    <name evidence="3" type="ORF">JYB87_05755</name>
</gene>
<evidence type="ECO:0000313" key="3">
    <source>
        <dbReference type="EMBL" id="QSX35416.1"/>
    </source>
</evidence>
<dbReference type="Proteomes" id="UP000662770">
    <property type="component" value="Chromosome"/>
</dbReference>